<proteinExistence type="predicted"/>
<dbReference type="EMBL" id="DS989826">
    <property type="protein sequence ID" value="EFR02927.1"/>
    <property type="molecule type" value="Genomic_DNA"/>
</dbReference>
<reference evidence="2" key="1">
    <citation type="journal article" date="2012" name="MBio">
        <title>Comparative genome analysis of Trichophyton rubrum and related dermatophytes reveals candidate genes involved in infection.</title>
        <authorList>
            <person name="Martinez D.A."/>
            <person name="Oliver B.G."/>
            <person name="Graeser Y."/>
            <person name="Goldberg J.M."/>
            <person name="Li W."/>
            <person name="Martinez-Rossi N.M."/>
            <person name="Monod M."/>
            <person name="Shelest E."/>
            <person name="Barton R.C."/>
            <person name="Birch E."/>
            <person name="Brakhage A.A."/>
            <person name="Chen Z."/>
            <person name="Gurr S.J."/>
            <person name="Heiman D."/>
            <person name="Heitman J."/>
            <person name="Kosti I."/>
            <person name="Rossi A."/>
            <person name="Saif S."/>
            <person name="Samalova M."/>
            <person name="Saunders C.W."/>
            <person name="Shea T."/>
            <person name="Summerbell R.C."/>
            <person name="Xu J."/>
            <person name="Young S."/>
            <person name="Zeng Q."/>
            <person name="Birren B.W."/>
            <person name="Cuomo C.A."/>
            <person name="White T.C."/>
        </authorList>
    </citation>
    <scope>NUCLEOTIDE SEQUENCE [LARGE SCALE GENOMIC DNA]</scope>
    <source>
        <strain evidence="2">ATCC MYA-4604 / CBS 118893</strain>
    </source>
</reference>
<dbReference type="HOGENOM" id="CLU_2291022_0_0_1"/>
<evidence type="ECO:0000313" key="1">
    <source>
        <dbReference type="EMBL" id="EFR02927.1"/>
    </source>
</evidence>
<dbReference type="VEuPathDB" id="FungiDB:MGYG_05927"/>
<keyword evidence="2" id="KW-1185">Reference proteome</keyword>
<evidence type="ECO:0000313" key="2">
    <source>
        <dbReference type="Proteomes" id="UP000002669"/>
    </source>
</evidence>
<dbReference type="InParanoid" id="E4UZZ0"/>
<protein>
    <submittedName>
        <fullName evidence="1">Uncharacterized protein</fullName>
    </submittedName>
</protein>
<dbReference type="GeneID" id="10026632"/>
<gene>
    <name evidence="1" type="ORF">MGYG_05927</name>
</gene>
<name>E4UZZ0_ARTGP</name>
<accession>E4UZZ0</accession>
<dbReference type="AlphaFoldDB" id="E4UZZ0"/>
<dbReference type="Proteomes" id="UP000002669">
    <property type="component" value="Unassembled WGS sequence"/>
</dbReference>
<dbReference type="RefSeq" id="XP_003171381.1">
    <property type="nucleotide sequence ID" value="XM_003171333.1"/>
</dbReference>
<sequence>MNGKVDRRYGASGGLVRPIDSMIGRAWSDLSQVSQSASHQPARESVQTGGEFWQQSFSASLECRNYSSYWLLLACLASVKLVHRVGPVLCLARSERRQTKR</sequence>
<organism evidence="2">
    <name type="scientific">Arthroderma gypseum (strain ATCC MYA-4604 / CBS 118893)</name>
    <name type="common">Microsporum gypseum</name>
    <dbReference type="NCBI Taxonomy" id="535722"/>
    <lineage>
        <taxon>Eukaryota</taxon>
        <taxon>Fungi</taxon>
        <taxon>Dikarya</taxon>
        <taxon>Ascomycota</taxon>
        <taxon>Pezizomycotina</taxon>
        <taxon>Eurotiomycetes</taxon>
        <taxon>Eurotiomycetidae</taxon>
        <taxon>Onygenales</taxon>
        <taxon>Arthrodermataceae</taxon>
        <taxon>Nannizzia</taxon>
    </lineage>
</organism>